<organism evidence="1 2">
    <name type="scientific">Camellia sinensis</name>
    <name type="common">Tea plant</name>
    <name type="synonym">Thea sinensis</name>
    <dbReference type="NCBI Taxonomy" id="4442"/>
    <lineage>
        <taxon>Eukaryota</taxon>
        <taxon>Viridiplantae</taxon>
        <taxon>Streptophyta</taxon>
        <taxon>Embryophyta</taxon>
        <taxon>Tracheophyta</taxon>
        <taxon>Spermatophyta</taxon>
        <taxon>Magnoliopsida</taxon>
        <taxon>eudicotyledons</taxon>
        <taxon>Gunneridae</taxon>
        <taxon>Pentapetalae</taxon>
        <taxon>asterids</taxon>
        <taxon>Ericales</taxon>
        <taxon>Theaceae</taxon>
        <taxon>Camellia</taxon>
    </lineage>
</organism>
<proteinExistence type="predicted"/>
<keyword evidence="2" id="KW-1185">Reference proteome</keyword>
<name>A0A7J7FYV4_CAMSI</name>
<reference evidence="1 2" key="2">
    <citation type="submission" date="2020-07" db="EMBL/GenBank/DDBJ databases">
        <title>Genome assembly of wild tea tree DASZ reveals pedigree and selection history of tea varieties.</title>
        <authorList>
            <person name="Zhang W."/>
        </authorList>
    </citation>
    <scope>NUCLEOTIDE SEQUENCE [LARGE SCALE GENOMIC DNA]</scope>
    <source>
        <strain evidence="2">cv. G240</strain>
        <tissue evidence="1">Leaf</tissue>
    </source>
</reference>
<evidence type="ECO:0000313" key="1">
    <source>
        <dbReference type="EMBL" id="KAF5933539.1"/>
    </source>
</evidence>
<reference evidence="2" key="1">
    <citation type="journal article" date="2020" name="Nat. Commun.">
        <title>Genome assembly of wild tea tree DASZ reveals pedigree and selection history of tea varieties.</title>
        <authorList>
            <person name="Zhang W."/>
            <person name="Zhang Y."/>
            <person name="Qiu H."/>
            <person name="Guo Y."/>
            <person name="Wan H."/>
            <person name="Zhang X."/>
            <person name="Scossa F."/>
            <person name="Alseekh S."/>
            <person name="Zhang Q."/>
            <person name="Wang P."/>
            <person name="Xu L."/>
            <person name="Schmidt M.H."/>
            <person name="Jia X."/>
            <person name="Li D."/>
            <person name="Zhu A."/>
            <person name="Guo F."/>
            <person name="Chen W."/>
            <person name="Ni D."/>
            <person name="Usadel B."/>
            <person name="Fernie A.R."/>
            <person name="Wen W."/>
        </authorList>
    </citation>
    <scope>NUCLEOTIDE SEQUENCE [LARGE SCALE GENOMIC DNA]</scope>
    <source>
        <strain evidence="2">cv. G240</strain>
    </source>
</reference>
<gene>
    <name evidence="1" type="ORF">HYC85_029710</name>
</gene>
<evidence type="ECO:0000313" key="2">
    <source>
        <dbReference type="Proteomes" id="UP000593564"/>
    </source>
</evidence>
<dbReference type="Proteomes" id="UP000593564">
    <property type="component" value="Unassembled WGS sequence"/>
</dbReference>
<sequence>MKVHILCNGRASNMHSGASDLPFGGLGNTLSSKGDTLFILARDNICCCFNCHSDLKQAYTWGRDTLILQRNGESGTYIASDRSSFYYSHSSGVDPARIIISPRSDDCNRTLGYREGKDYQNHYMNMIEFEVFYGWTSE</sequence>
<comment type="caution">
    <text evidence="1">The sequence shown here is derived from an EMBL/GenBank/DDBJ whole genome shotgun (WGS) entry which is preliminary data.</text>
</comment>
<accession>A0A7J7FYV4</accession>
<dbReference type="AlphaFoldDB" id="A0A7J7FYV4"/>
<dbReference type="EMBL" id="JACBKZ010000014">
    <property type="protein sequence ID" value="KAF5933539.1"/>
    <property type="molecule type" value="Genomic_DNA"/>
</dbReference>
<protein>
    <submittedName>
        <fullName evidence="1">Uncharacterized protein</fullName>
    </submittedName>
</protein>